<organism evidence="1">
    <name type="scientific">Anguilla anguilla</name>
    <name type="common">European freshwater eel</name>
    <name type="synonym">Muraena anguilla</name>
    <dbReference type="NCBI Taxonomy" id="7936"/>
    <lineage>
        <taxon>Eukaryota</taxon>
        <taxon>Metazoa</taxon>
        <taxon>Chordata</taxon>
        <taxon>Craniata</taxon>
        <taxon>Vertebrata</taxon>
        <taxon>Euteleostomi</taxon>
        <taxon>Actinopterygii</taxon>
        <taxon>Neopterygii</taxon>
        <taxon>Teleostei</taxon>
        <taxon>Anguilliformes</taxon>
        <taxon>Anguillidae</taxon>
        <taxon>Anguilla</taxon>
    </lineage>
</organism>
<accession>A0A0E9PJS6</accession>
<sequence length="36" mass="4052">MIVAPLKIPEKTFVLRHTKAVCSDSQILWGQDESLP</sequence>
<name>A0A0E9PJS6_ANGAN</name>
<proteinExistence type="predicted"/>
<evidence type="ECO:0000313" key="1">
    <source>
        <dbReference type="EMBL" id="JAH04876.1"/>
    </source>
</evidence>
<dbReference type="AlphaFoldDB" id="A0A0E9PJS6"/>
<protein>
    <submittedName>
        <fullName evidence="1">Uncharacterized protein</fullName>
    </submittedName>
</protein>
<reference evidence="1" key="2">
    <citation type="journal article" date="2015" name="Fish Shellfish Immunol.">
        <title>Early steps in the European eel (Anguilla anguilla)-Vibrio vulnificus interaction in the gills: Role of the RtxA13 toxin.</title>
        <authorList>
            <person name="Callol A."/>
            <person name="Pajuelo D."/>
            <person name="Ebbesson L."/>
            <person name="Teles M."/>
            <person name="MacKenzie S."/>
            <person name="Amaro C."/>
        </authorList>
    </citation>
    <scope>NUCLEOTIDE SEQUENCE</scope>
</reference>
<dbReference type="EMBL" id="GBXM01103701">
    <property type="protein sequence ID" value="JAH04876.1"/>
    <property type="molecule type" value="Transcribed_RNA"/>
</dbReference>
<reference evidence="1" key="1">
    <citation type="submission" date="2014-11" db="EMBL/GenBank/DDBJ databases">
        <authorList>
            <person name="Amaro Gonzalez C."/>
        </authorList>
    </citation>
    <scope>NUCLEOTIDE SEQUENCE</scope>
</reference>